<sequence>MSLPSPGAPSARSTDPAAASWEDWRARRIASVTAPTGNLALVETRWLPSGTVPAPDPEAEQRNAPPGVRVTSLERADILTGEPEFGLRFWDAESPAIRHFSHIETYDHDPAWVVRATFTPVATDRRIPFEYIRDNGGSRGLIVPGDITLTLDGVDYTLAAFDDGGTLLLVFADPTNGAGTYASGRFLFVERAPGGGTVTLDFNRAFVPPCGFSVQYNCPLPPPQNRLHLPVPAGEKLPVFLDGHTIDGSHPSGVSK</sequence>
<protein>
    <submittedName>
        <fullName evidence="2">DUF1684 domain-containing protein</fullName>
    </submittedName>
</protein>
<dbReference type="Proteomes" id="UP001432209">
    <property type="component" value="Chromosome"/>
</dbReference>
<accession>A0ABZ2AD58</accession>
<evidence type="ECO:0000256" key="1">
    <source>
        <dbReference type="SAM" id="MobiDB-lite"/>
    </source>
</evidence>
<evidence type="ECO:0000313" key="3">
    <source>
        <dbReference type="Proteomes" id="UP001432209"/>
    </source>
</evidence>
<proteinExistence type="predicted"/>
<dbReference type="PANTHER" id="PTHR41913">
    <property type="entry name" value="DUF1684 DOMAIN-CONTAINING PROTEIN"/>
    <property type="match status" value="1"/>
</dbReference>
<dbReference type="EMBL" id="CP109495">
    <property type="protein sequence ID" value="WUX56637.1"/>
    <property type="molecule type" value="Genomic_DNA"/>
</dbReference>
<feature type="region of interest" description="Disordered" evidence="1">
    <location>
        <begin position="1"/>
        <end position="20"/>
    </location>
</feature>
<name>A0ABZ2AD58_STRNV</name>
<reference evidence="2" key="1">
    <citation type="submission" date="2022-10" db="EMBL/GenBank/DDBJ databases">
        <title>The complete genomes of actinobacterial strains from the NBC collection.</title>
        <authorList>
            <person name="Joergensen T.S."/>
            <person name="Alvarez Arevalo M."/>
            <person name="Sterndorff E.B."/>
            <person name="Faurdal D."/>
            <person name="Vuksanovic O."/>
            <person name="Mourched A.-S."/>
            <person name="Charusanti P."/>
            <person name="Shaw S."/>
            <person name="Blin K."/>
            <person name="Weber T."/>
        </authorList>
    </citation>
    <scope>NUCLEOTIDE SEQUENCE</scope>
    <source>
        <strain evidence="2">NBC_01432</strain>
    </source>
</reference>
<dbReference type="RefSeq" id="WP_329081456.1">
    <property type="nucleotide sequence ID" value="NZ_CP109495.1"/>
</dbReference>
<gene>
    <name evidence="2" type="ORF">OG442_36760</name>
</gene>
<keyword evidence="3" id="KW-1185">Reference proteome</keyword>
<organism evidence="2 3">
    <name type="scientific">Streptomyces niveus</name>
    <name type="common">Streptomyces spheroides</name>
    <dbReference type="NCBI Taxonomy" id="193462"/>
    <lineage>
        <taxon>Bacteria</taxon>
        <taxon>Bacillati</taxon>
        <taxon>Actinomycetota</taxon>
        <taxon>Actinomycetes</taxon>
        <taxon>Kitasatosporales</taxon>
        <taxon>Streptomycetaceae</taxon>
        <taxon>Streptomyces</taxon>
    </lineage>
</organism>
<dbReference type="PANTHER" id="PTHR41913:SF1">
    <property type="entry name" value="DUF1684 DOMAIN-CONTAINING PROTEIN"/>
    <property type="match status" value="1"/>
</dbReference>
<dbReference type="InterPro" id="IPR012467">
    <property type="entry name" value="DUF1684"/>
</dbReference>
<dbReference type="Pfam" id="PF07920">
    <property type="entry name" value="DUF1684"/>
    <property type="match status" value="1"/>
</dbReference>
<evidence type="ECO:0000313" key="2">
    <source>
        <dbReference type="EMBL" id="WUX56637.1"/>
    </source>
</evidence>